<name>A0A2R5G6L6_9STRA</name>
<dbReference type="AlphaFoldDB" id="A0A2R5G6L6"/>
<dbReference type="EMBL" id="BEYU01000022">
    <property type="protein sequence ID" value="GBG26697.1"/>
    <property type="molecule type" value="Genomic_DNA"/>
</dbReference>
<feature type="region of interest" description="Disordered" evidence="2">
    <location>
        <begin position="658"/>
        <end position="677"/>
    </location>
</feature>
<sequence length="857" mass="95168">MEAWLASFPFKSAANRKRTADENGEIHGISENAVLAVATQILGRKCQDLEDQVIPLAEQLLRVPQGTLARHERSHKSLEEHATQVLLGCAVECRDRDLYIASILKLDAAAQITLKAEIEDLFELIRSRVSSNGSGAVDAEGQDENDTPNEEGVVDHEIEAHDQGIAPQFDDEENEVLEEEEEEEEIGDGAADTTPSRKSPRGTHFTIHASLADASVDSTGGLADEVEQLKARVHELTQEKLVLEQNTIEQDGVCEDLRTQMSVLQTRLEDDRASAAAENLAMSSRGGDTFDAEAQVLELQEALEAARLRESELDTALRARQQAQSTINELNQRISAYEKEMQGASQLKDSLQRSELAVERLVNDLQAYKSTVKELREERDSLRDRIREVPSSAGSSLNLSSRSLGSASASPSVSASASASASPGSGRRQTQQELDVARQSSEAEIKEWADYAHSLEGDRAKKEALVVKLRETSTALEVLNTNYIELQKDMGESKREIDFWSQKVQDLHHDFTIVRKERDVLADHLGCAMETQRMQLEDHEATMRQRSGADAMRRRLTREFNAKLTDLMRKMARLQSEIEVEREARRMACARYEKLVEEVPRQVAAQVQERVGALQDAEEPGLRKLVQLFSSADSPAVRGQSRVRRNLDAMVKDLISTPRGKDAEASTEVRGTTGREVERDVAQLRDVNERLGRENEWLREQFEARGAPPSPSIDFDSAEGGSDSLVVAGRGARAGGASGVARHLRQALVELQRENAALRKANVAEIEERARMQGELHSLRKELDRLRLKSIHASTKMIREKRVPAEAVTLWFNAELERVSVKAEELATSSMSFVAPGSPEASAASLEMQTQMQEQQQ</sequence>
<feature type="region of interest" description="Disordered" evidence="2">
    <location>
        <begin position="165"/>
        <end position="201"/>
    </location>
</feature>
<feature type="coiled-coil region" evidence="1">
    <location>
        <begin position="557"/>
        <end position="584"/>
    </location>
</feature>
<organism evidence="3 4">
    <name type="scientific">Hondaea fermentalgiana</name>
    <dbReference type="NCBI Taxonomy" id="2315210"/>
    <lineage>
        <taxon>Eukaryota</taxon>
        <taxon>Sar</taxon>
        <taxon>Stramenopiles</taxon>
        <taxon>Bigyra</taxon>
        <taxon>Labyrinthulomycetes</taxon>
        <taxon>Thraustochytrida</taxon>
        <taxon>Thraustochytriidae</taxon>
        <taxon>Hondaea</taxon>
    </lineage>
</organism>
<reference evidence="3 4" key="1">
    <citation type="submission" date="2017-12" db="EMBL/GenBank/DDBJ databases">
        <title>Sequencing, de novo assembly and annotation of complete genome of a new Thraustochytrid species, strain FCC1311.</title>
        <authorList>
            <person name="Sedici K."/>
            <person name="Godart F."/>
            <person name="Aiese Cigliano R."/>
            <person name="Sanseverino W."/>
            <person name="Barakat M."/>
            <person name="Ortet P."/>
            <person name="Marechal E."/>
            <person name="Cagnac O."/>
            <person name="Amato A."/>
        </authorList>
    </citation>
    <scope>NUCLEOTIDE SEQUENCE [LARGE SCALE GENOMIC DNA]</scope>
</reference>
<feature type="compositionally biased region" description="Low complexity" evidence="2">
    <location>
        <begin position="847"/>
        <end position="857"/>
    </location>
</feature>
<feature type="coiled-coil region" evidence="1">
    <location>
        <begin position="741"/>
        <end position="789"/>
    </location>
</feature>
<feature type="compositionally biased region" description="Basic and acidic residues" evidence="2">
    <location>
        <begin position="374"/>
        <end position="388"/>
    </location>
</feature>
<protein>
    <submittedName>
        <fullName evidence="3">Uncharacterized protein</fullName>
    </submittedName>
</protein>
<feature type="coiled-coil region" evidence="1">
    <location>
        <begin position="469"/>
        <end position="496"/>
    </location>
</feature>
<gene>
    <name evidence="3" type="ORF">FCC1311_029182</name>
</gene>
<proteinExistence type="predicted"/>
<keyword evidence="4" id="KW-1185">Reference proteome</keyword>
<dbReference type="Proteomes" id="UP000241890">
    <property type="component" value="Unassembled WGS sequence"/>
</dbReference>
<evidence type="ECO:0000313" key="4">
    <source>
        <dbReference type="Proteomes" id="UP000241890"/>
    </source>
</evidence>
<accession>A0A2R5G6L6</accession>
<feature type="compositionally biased region" description="Acidic residues" evidence="2">
    <location>
        <begin position="169"/>
        <end position="187"/>
    </location>
</feature>
<dbReference type="InParanoid" id="A0A2R5G6L6"/>
<evidence type="ECO:0000313" key="3">
    <source>
        <dbReference type="EMBL" id="GBG26697.1"/>
    </source>
</evidence>
<evidence type="ECO:0000256" key="2">
    <source>
        <dbReference type="SAM" id="MobiDB-lite"/>
    </source>
</evidence>
<feature type="compositionally biased region" description="Polar residues" evidence="2">
    <location>
        <begin position="429"/>
        <end position="439"/>
    </location>
</feature>
<keyword evidence="1" id="KW-0175">Coiled coil</keyword>
<dbReference type="SUPFAM" id="SSF116907">
    <property type="entry name" value="Hook domain"/>
    <property type="match status" value="1"/>
</dbReference>
<evidence type="ECO:0000256" key="1">
    <source>
        <dbReference type="SAM" id="Coils"/>
    </source>
</evidence>
<feature type="compositionally biased region" description="Low complexity" evidence="2">
    <location>
        <begin position="390"/>
        <end position="428"/>
    </location>
</feature>
<feature type="region of interest" description="Disordered" evidence="2">
    <location>
        <begin position="833"/>
        <end position="857"/>
    </location>
</feature>
<feature type="coiled-coil region" evidence="1">
    <location>
        <begin position="219"/>
        <end position="246"/>
    </location>
</feature>
<comment type="caution">
    <text evidence="3">The sequence shown here is derived from an EMBL/GenBank/DDBJ whole genome shotgun (WGS) entry which is preliminary data.</text>
</comment>
<feature type="region of interest" description="Disordered" evidence="2">
    <location>
        <begin position="374"/>
        <end position="439"/>
    </location>
</feature>